<reference evidence="2" key="1">
    <citation type="submission" date="2023-03" db="EMBL/GenBank/DDBJ databases">
        <title>Andean soil-derived lignocellulolytic bacterial consortium as a source of novel taxa and putative plastic-active enzymes.</title>
        <authorList>
            <person name="Diaz-Garcia L."/>
            <person name="Chuvochina M."/>
            <person name="Feuerriegel G."/>
            <person name="Bunk B."/>
            <person name="Sproer C."/>
            <person name="Streit W.R."/>
            <person name="Rodriguez L.M."/>
            <person name="Overmann J."/>
            <person name="Jimenez D.J."/>
        </authorList>
    </citation>
    <scope>NUCLEOTIDE SEQUENCE</scope>
    <source>
        <strain evidence="2">MAG 3858</strain>
    </source>
</reference>
<dbReference type="AlphaFoldDB" id="A0AAJ6B734"/>
<dbReference type="InterPro" id="IPR022641">
    <property type="entry name" value="CheR_N"/>
</dbReference>
<dbReference type="SUPFAM" id="SSF47757">
    <property type="entry name" value="Chemotaxis receptor methyltransferase CheR, N-terminal domain"/>
    <property type="match status" value="1"/>
</dbReference>
<dbReference type="SMART" id="SM00138">
    <property type="entry name" value="MeTrc"/>
    <property type="match status" value="1"/>
</dbReference>
<proteinExistence type="predicted"/>
<dbReference type="GO" id="GO:0008757">
    <property type="term" value="F:S-adenosylmethionine-dependent methyltransferase activity"/>
    <property type="evidence" value="ECO:0007669"/>
    <property type="project" value="InterPro"/>
</dbReference>
<dbReference type="PANTHER" id="PTHR24422:SF8">
    <property type="entry name" value="CHEMOTAXIS PROTEIN"/>
    <property type="match status" value="1"/>
</dbReference>
<sequence>MNNETDTISYEELNSLISFIKNIHGFDFSDYSAASLKRRVTRIMELQKLSLFDLRTLLTNDQDYFESFLIEVTVNVTEMFRDPSFYKSVAHNIIPYLKSYQRIKVWNAGCSTGEELYSFAILFSEENLYERCFFYGTDINSHVLEQAKNGIYNLQKMKQYSENFQKTETTNTLSNYYTAKYNAASIHHSLKKNILFSVHNLASDGVFNEFQVISCRNVLIYFNIELQKKVIELFYNSLANFGFLCLGSKETLRSTELGRFKIIDKKNNIYQKIA</sequence>
<dbReference type="SUPFAM" id="SSF53335">
    <property type="entry name" value="S-adenosyl-L-methionine-dependent methyltransferases"/>
    <property type="match status" value="1"/>
</dbReference>
<dbReference type="InterPro" id="IPR050903">
    <property type="entry name" value="Bact_Chemotaxis_MeTrfase"/>
</dbReference>
<feature type="domain" description="CheR-type methyltransferase" evidence="1">
    <location>
        <begin position="1"/>
        <end position="252"/>
    </location>
</feature>
<evidence type="ECO:0000313" key="3">
    <source>
        <dbReference type="Proteomes" id="UP001214530"/>
    </source>
</evidence>
<dbReference type="Pfam" id="PF01739">
    <property type="entry name" value="CheR"/>
    <property type="match status" value="1"/>
</dbReference>
<dbReference type="PROSITE" id="PS50123">
    <property type="entry name" value="CHER"/>
    <property type="match status" value="1"/>
</dbReference>
<evidence type="ECO:0000259" key="1">
    <source>
        <dbReference type="PROSITE" id="PS50123"/>
    </source>
</evidence>
<name>A0AAJ6B734_9SPHI</name>
<organism evidence="2 3">
    <name type="scientific">Candidatus Pedobacter colombiensis</name>
    <dbReference type="NCBI Taxonomy" id="3121371"/>
    <lineage>
        <taxon>Bacteria</taxon>
        <taxon>Pseudomonadati</taxon>
        <taxon>Bacteroidota</taxon>
        <taxon>Sphingobacteriia</taxon>
        <taxon>Sphingobacteriales</taxon>
        <taxon>Sphingobacteriaceae</taxon>
        <taxon>Pedobacter</taxon>
    </lineage>
</organism>
<dbReference type="InterPro" id="IPR022642">
    <property type="entry name" value="CheR_C"/>
</dbReference>
<dbReference type="PANTHER" id="PTHR24422">
    <property type="entry name" value="CHEMOTAXIS PROTEIN METHYLTRANSFERASE"/>
    <property type="match status" value="1"/>
</dbReference>
<dbReference type="EMBL" id="CP119313">
    <property type="protein sequence ID" value="WEK19830.1"/>
    <property type="molecule type" value="Genomic_DNA"/>
</dbReference>
<dbReference type="InterPro" id="IPR000780">
    <property type="entry name" value="CheR_MeTrfase"/>
</dbReference>
<evidence type="ECO:0000313" key="2">
    <source>
        <dbReference type="EMBL" id="WEK19830.1"/>
    </source>
</evidence>
<dbReference type="Gene3D" id="3.40.50.150">
    <property type="entry name" value="Vaccinia Virus protein VP39"/>
    <property type="match status" value="1"/>
</dbReference>
<gene>
    <name evidence="2" type="ORF">P0Y49_01510</name>
</gene>
<accession>A0AAJ6B734</accession>
<dbReference type="Proteomes" id="UP001214530">
    <property type="component" value="Chromosome"/>
</dbReference>
<dbReference type="Pfam" id="PF03705">
    <property type="entry name" value="CheR_N"/>
    <property type="match status" value="1"/>
</dbReference>
<dbReference type="InterPro" id="IPR029063">
    <property type="entry name" value="SAM-dependent_MTases_sf"/>
</dbReference>
<protein>
    <submittedName>
        <fullName evidence="2">Protein-glutamate O-methyltransferase CheR</fullName>
    </submittedName>
</protein>
<dbReference type="PRINTS" id="PR00996">
    <property type="entry name" value="CHERMTFRASE"/>
</dbReference>